<dbReference type="GO" id="GO:0000166">
    <property type="term" value="F:nucleotide binding"/>
    <property type="evidence" value="ECO:0007669"/>
    <property type="project" value="InterPro"/>
</dbReference>
<dbReference type="Pfam" id="PF01408">
    <property type="entry name" value="GFO_IDH_MocA"/>
    <property type="match status" value="1"/>
</dbReference>
<evidence type="ECO:0000313" key="4">
    <source>
        <dbReference type="Proteomes" id="UP000316614"/>
    </source>
</evidence>
<dbReference type="Gene3D" id="3.40.50.720">
    <property type="entry name" value="NAD(P)-binding Rossmann-like Domain"/>
    <property type="match status" value="1"/>
</dbReference>
<name>A0A514CF16_9BACT</name>
<dbReference type="RefSeq" id="WP_141613665.1">
    <property type="nucleotide sequence ID" value="NZ_CP041253.1"/>
</dbReference>
<evidence type="ECO:0000313" key="3">
    <source>
        <dbReference type="EMBL" id="QDH78409.1"/>
    </source>
</evidence>
<gene>
    <name evidence="3" type="ORF">FKX85_04915</name>
</gene>
<proteinExistence type="predicted"/>
<accession>A0A514CF16</accession>
<evidence type="ECO:0000259" key="1">
    <source>
        <dbReference type="Pfam" id="PF01408"/>
    </source>
</evidence>
<dbReference type="Pfam" id="PF19051">
    <property type="entry name" value="GFO_IDH_MocA_C2"/>
    <property type="match status" value="1"/>
</dbReference>
<feature type="domain" description="Gfo/Idh/MocA-like oxidoreductase N-terminal" evidence="1">
    <location>
        <begin position="50"/>
        <end position="175"/>
    </location>
</feature>
<dbReference type="SUPFAM" id="SSF55347">
    <property type="entry name" value="Glyceraldehyde-3-phosphate dehydrogenase-like, C-terminal domain"/>
    <property type="match status" value="1"/>
</dbReference>
<evidence type="ECO:0000259" key="2">
    <source>
        <dbReference type="Pfam" id="PF19051"/>
    </source>
</evidence>
<reference evidence="3 4" key="1">
    <citation type="submission" date="2019-06" db="EMBL/GenBank/DDBJ databases">
        <title>Echinicola alkalisoli sp. nov. isolated from saline soil.</title>
        <authorList>
            <person name="Sun J.-Q."/>
            <person name="Xu L."/>
        </authorList>
    </citation>
    <scope>NUCLEOTIDE SEQUENCE [LARGE SCALE GENOMIC DNA]</scope>
    <source>
        <strain evidence="3 4">LN3S3</strain>
    </source>
</reference>
<dbReference type="AlphaFoldDB" id="A0A514CF16"/>
<dbReference type="OrthoDB" id="9763611at2"/>
<dbReference type="Gene3D" id="3.30.360.10">
    <property type="entry name" value="Dihydrodipicolinate Reductase, domain 2"/>
    <property type="match status" value="1"/>
</dbReference>
<dbReference type="PROSITE" id="PS51318">
    <property type="entry name" value="TAT"/>
    <property type="match status" value="1"/>
</dbReference>
<dbReference type="Proteomes" id="UP000316614">
    <property type="component" value="Chromosome"/>
</dbReference>
<dbReference type="PANTHER" id="PTHR43818">
    <property type="entry name" value="BCDNA.GH03377"/>
    <property type="match status" value="1"/>
</dbReference>
<sequence>MKKKNKPGLSRRKFIGASALSAAGLSFLPHLGFGKPQTLTNSPLGISKVRLGFIGLGRQSYGIMNGMMNIPNVEIIAGCDVYGVKRQRFQYAVSERYGKKPADVPVYEKYQELLQRDDVDAVVIATPDFWHALMAIDACKAKKDVYLEKPLTYTIKEGQALVKAVRDNSVVLAVGSQQRSENNFQYAVRMVQKGHIGKVHHVKANVGQPTSPKPFDLPEENIPSDLNWDLWLGPIKPVHYNHELNPPISLDPAQNEQIWGAWRWYWETGGGLMTDWGAHMFDIAQWGIGMDRHGPVEIAPEKDNSPLTFTYDNGIVMTAEPFDGNTRGVRFIGDKGWIQVSRGGFKSSDPNLLVPEAEKSSINAPAHYLDFIESVIKRKDPIVPVEIGHSTCTVCTLGNIANKLQRKLRWDPAYQVFKKKDKEASKMLHYNYENGYSLDY</sequence>
<organism evidence="3 4">
    <name type="scientific">Echinicola soli</name>
    <dbReference type="NCBI Taxonomy" id="2591634"/>
    <lineage>
        <taxon>Bacteria</taxon>
        <taxon>Pseudomonadati</taxon>
        <taxon>Bacteroidota</taxon>
        <taxon>Cytophagia</taxon>
        <taxon>Cytophagales</taxon>
        <taxon>Cyclobacteriaceae</taxon>
        <taxon>Echinicola</taxon>
    </lineage>
</organism>
<keyword evidence="4" id="KW-1185">Reference proteome</keyword>
<dbReference type="EMBL" id="CP041253">
    <property type="protein sequence ID" value="QDH78409.1"/>
    <property type="molecule type" value="Genomic_DNA"/>
</dbReference>
<protein>
    <submittedName>
        <fullName evidence="3">Gfo/Idh/MocA family oxidoreductase</fullName>
    </submittedName>
</protein>
<dbReference type="InterPro" id="IPR036291">
    <property type="entry name" value="NAD(P)-bd_dom_sf"/>
</dbReference>
<dbReference type="InterPro" id="IPR006311">
    <property type="entry name" value="TAT_signal"/>
</dbReference>
<dbReference type="KEGG" id="echi:FKX85_04915"/>
<dbReference type="InterPro" id="IPR043906">
    <property type="entry name" value="Gfo/Idh/MocA_OxRdtase_bact_C"/>
</dbReference>
<dbReference type="InterPro" id="IPR050463">
    <property type="entry name" value="Gfo/Idh/MocA_oxidrdct_glycsds"/>
</dbReference>
<dbReference type="InterPro" id="IPR000683">
    <property type="entry name" value="Gfo/Idh/MocA-like_OxRdtase_N"/>
</dbReference>
<feature type="domain" description="Gfo/Idh/MocA-like oxidoreductase bacterial type C-terminal" evidence="2">
    <location>
        <begin position="217"/>
        <end position="431"/>
    </location>
</feature>
<dbReference type="SUPFAM" id="SSF51735">
    <property type="entry name" value="NAD(P)-binding Rossmann-fold domains"/>
    <property type="match status" value="1"/>
</dbReference>
<dbReference type="PANTHER" id="PTHR43818:SF5">
    <property type="entry name" value="OXIDOREDUCTASE FAMILY PROTEIN"/>
    <property type="match status" value="1"/>
</dbReference>